<protein>
    <recommendedName>
        <fullName evidence="3">DUF885 domain-containing protein</fullName>
    </recommendedName>
</protein>
<evidence type="ECO:0000313" key="2">
    <source>
        <dbReference type="Proteomes" id="UP000247602"/>
    </source>
</evidence>
<evidence type="ECO:0008006" key="3">
    <source>
        <dbReference type="Google" id="ProtNLM"/>
    </source>
</evidence>
<gene>
    <name evidence="1" type="ORF">DMO24_16880</name>
</gene>
<dbReference type="Proteomes" id="UP000247602">
    <property type="component" value="Unassembled WGS sequence"/>
</dbReference>
<proteinExistence type="predicted"/>
<keyword evidence="2" id="KW-1185">Reference proteome</keyword>
<organism evidence="1 2">
    <name type="scientific">Modestobacter versicolor</name>
    <dbReference type="NCBI Taxonomy" id="429133"/>
    <lineage>
        <taxon>Bacteria</taxon>
        <taxon>Bacillati</taxon>
        <taxon>Actinomycetota</taxon>
        <taxon>Actinomycetes</taxon>
        <taxon>Geodermatophilales</taxon>
        <taxon>Geodermatophilaceae</taxon>
        <taxon>Modestobacter</taxon>
    </lineage>
</organism>
<accession>A0A323V5L2</accession>
<sequence length="184" mass="20314">MSAWDDVQALGAEIWAWRRLQAPRSRDDIPRMERPPSWVPRFAAADVEAARETRAGFADRLAALDLAGADVATRVDAALLGSVLARVHWELDVLRSWQRDPSFWVDQTLGTVFDALVQPPPFDEPRVAALRTRLEAIPGLVDTAREVLAGHAERELAGVAVSMLERKSGVQGRSVYPRARGSII</sequence>
<comment type="caution">
    <text evidence="1">The sequence shown here is derived from an EMBL/GenBank/DDBJ whole genome shotgun (WGS) entry which is preliminary data.</text>
</comment>
<reference evidence="1 2" key="1">
    <citation type="submission" date="2018-06" db="EMBL/GenBank/DDBJ databases">
        <title>Draft genome sequence of Modestobacter versicolor CP153-2.</title>
        <authorList>
            <person name="Gundlapally S.R."/>
        </authorList>
    </citation>
    <scope>NUCLEOTIDE SEQUENCE [LARGE SCALE GENOMIC DNA]</scope>
    <source>
        <strain evidence="1 2">CP153-2</strain>
    </source>
</reference>
<dbReference type="RefSeq" id="WP_110553347.1">
    <property type="nucleotide sequence ID" value="NZ_QKNV01000215.1"/>
</dbReference>
<dbReference type="AlphaFoldDB" id="A0A323V5L2"/>
<dbReference type="EMBL" id="QKNV01000215">
    <property type="protein sequence ID" value="PZA20175.1"/>
    <property type="molecule type" value="Genomic_DNA"/>
</dbReference>
<name>A0A323V5L2_9ACTN</name>
<dbReference type="OrthoDB" id="9813719at2"/>
<evidence type="ECO:0000313" key="1">
    <source>
        <dbReference type="EMBL" id="PZA20175.1"/>
    </source>
</evidence>